<name>A0A2S6BSP0_9PEZI</name>
<dbReference type="OrthoDB" id="3548295at2759"/>
<dbReference type="EMBL" id="PNEN01001784">
    <property type="protein sequence ID" value="PPJ50486.1"/>
    <property type="molecule type" value="Genomic_DNA"/>
</dbReference>
<comment type="caution">
    <text evidence="2">The sequence shown here is derived from an EMBL/GenBank/DDBJ whole genome shotgun (WGS) entry which is preliminary data.</text>
</comment>
<proteinExistence type="predicted"/>
<evidence type="ECO:0000256" key="1">
    <source>
        <dbReference type="SAM" id="SignalP"/>
    </source>
</evidence>
<organism evidence="2 3">
    <name type="scientific">Cercospora berteroae</name>
    <dbReference type="NCBI Taxonomy" id="357750"/>
    <lineage>
        <taxon>Eukaryota</taxon>
        <taxon>Fungi</taxon>
        <taxon>Dikarya</taxon>
        <taxon>Ascomycota</taxon>
        <taxon>Pezizomycotina</taxon>
        <taxon>Dothideomycetes</taxon>
        <taxon>Dothideomycetidae</taxon>
        <taxon>Mycosphaerellales</taxon>
        <taxon>Mycosphaerellaceae</taxon>
        <taxon>Cercospora</taxon>
    </lineage>
</organism>
<sequence length="188" mass="19574">MFTSTLVACAAVLGSAVAAPAPVPQFSSGSCTAERRIAISGQVPFAYAQPGVTAVREAFRDIPFGVPDLDGSCVTQIWPNGGGPVTVGVTGNGVVNFGVSTRQAFSSVTGEYVDFPQNGTTVIYTNVTLGVNSVVPVPVTFSGQVYLDFNTDCRITAVRAFAQVPTYIGGRPTDLWQFLPIPPTPGIL</sequence>
<protein>
    <recommendedName>
        <fullName evidence="4">Ubiquitin 3 binding protein But2 C-terminal domain-containing protein</fullName>
    </recommendedName>
</protein>
<keyword evidence="3" id="KW-1185">Reference proteome</keyword>
<feature type="chain" id="PRO_5015753331" description="Ubiquitin 3 binding protein But2 C-terminal domain-containing protein" evidence="1">
    <location>
        <begin position="19"/>
        <end position="188"/>
    </location>
</feature>
<evidence type="ECO:0008006" key="4">
    <source>
        <dbReference type="Google" id="ProtNLM"/>
    </source>
</evidence>
<dbReference type="AlphaFoldDB" id="A0A2S6BSP0"/>
<keyword evidence="1" id="KW-0732">Signal</keyword>
<dbReference type="Proteomes" id="UP000237631">
    <property type="component" value="Unassembled WGS sequence"/>
</dbReference>
<evidence type="ECO:0000313" key="2">
    <source>
        <dbReference type="EMBL" id="PPJ50486.1"/>
    </source>
</evidence>
<reference evidence="3" key="1">
    <citation type="journal article" date="2017" name="bioRxiv">
        <title>Conservation of a gene cluster reveals novel cercosporin biosynthetic mechanisms and extends production to the genus Colletotrichum.</title>
        <authorList>
            <person name="de Jonge R."/>
            <person name="Ebert M.K."/>
            <person name="Huitt-Roehl C.R."/>
            <person name="Pal P."/>
            <person name="Suttle J.C."/>
            <person name="Spanner R.E."/>
            <person name="Neubauer J.D."/>
            <person name="Jurick W.M.II."/>
            <person name="Stott K.A."/>
            <person name="Secor G.A."/>
            <person name="Thomma B.P.H.J."/>
            <person name="Van de Peer Y."/>
            <person name="Townsend C.A."/>
            <person name="Bolton M.D."/>
        </authorList>
    </citation>
    <scope>NUCLEOTIDE SEQUENCE [LARGE SCALE GENOMIC DNA]</scope>
    <source>
        <strain evidence="3">CBS538.71</strain>
    </source>
</reference>
<gene>
    <name evidence="2" type="ORF">CBER1_06737</name>
</gene>
<evidence type="ECO:0000313" key="3">
    <source>
        <dbReference type="Proteomes" id="UP000237631"/>
    </source>
</evidence>
<accession>A0A2S6BSP0</accession>
<feature type="signal peptide" evidence="1">
    <location>
        <begin position="1"/>
        <end position="18"/>
    </location>
</feature>